<evidence type="ECO:0000313" key="1">
    <source>
        <dbReference type="EMBL" id="MFF3343347.1"/>
    </source>
</evidence>
<keyword evidence="2" id="KW-1185">Reference proteome</keyword>
<reference evidence="1 2" key="1">
    <citation type="submission" date="2024-10" db="EMBL/GenBank/DDBJ databases">
        <title>The Natural Products Discovery Center: Release of the First 8490 Sequenced Strains for Exploring Actinobacteria Biosynthetic Diversity.</title>
        <authorList>
            <person name="Kalkreuter E."/>
            <person name="Kautsar S.A."/>
            <person name="Yang D."/>
            <person name="Bader C.D."/>
            <person name="Teijaro C.N."/>
            <person name="Fluegel L."/>
            <person name="Davis C.M."/>
            <person name="Simpson J.R."/>
            <person name="Lauterbach L."/>
            <person name="Steele A.D."/>
            <person name="Gui C."/>
            <person name="Meng S."/>
            <person name="Li G."/>
            <person name="Viehrig K."/>
            <person name="Ye F."/>
            <person name="Su P."/>
            <person name="Kiefer A.F."/>
            <person name="Nichols A."/>
            <person name="Cepeda A.J."/>
            <person name="Yan W."/>
            <person name="Fan B."/>
            <person name="Jiang Y."/>
            <person name="Adhikari A."/>
            <person name="Zheng C.-J."/>
            <person name="Schuster L."/>
            <person name="Cowan T.M."/>
            <person name="Smanski M.J."/>
            <person name="Chevrette M.G."/>
            <person name="De Carvalho L.P.S."/>
            <person name="Shen B."/>
        </authorList>
    </citation>
    <scope>NUCLEOTIDE SEQUENCE [LARGE SCALE GENOMIC DNA]</scope>
    <source>
        <strain evidence="1 2">NPDC003029</strain>
    </source>
</reference>
<name>A0ABW6RQB4_9ACTN</name>
<accession>A0ABW6RQB4</accession>
<comment type="caution">
    <text evidence="1">The sequence shown here is derived from an EMBL/GenBank/DDBJ whole genome shotgun (WGS) entry which is preliminary data.</text>
</comment>
<sequence length="960" mass="103660">MTARFFWLHRPEDMLFMEVRTENLENREGRLVRENPAETAFIVFNLPPQHVNEVVTPVGSEVPDPVPAFCAGPTVIPFLMFAAMDSIGLTVDELLDWDQLFLLRAPLHMGPDDPNEPTIFSGHQVAAIEFPTRLLITPDAPITWVSRKRPFAADGRAELWHMDIRGENGDDALLRAFAVPPGRPARTDTPLTDKNREDLVTLTSRIDLFRPNPDVLEELGFPDPDSWPFPDFERRPLQADRFTLTALGATARLQGSWDFPDIPPPMLDFLGWPKPGLASYENTAGLGRDQTVRVAERGFLSTGHRAMLVSSIERQFVTGPDGVTSIACLREEQHIVVQEPEVHYGASAGYVNNGHEMPFRSLRITDVVTPVIDPRESGTEFWVTVGGSDLEFTVVATDSEDRKVSFTMPLVFTPFELGGGVALQRYNEPGSEHRRTRQLAHQTMALAQPGANEPGTTVLPVSSIAFELVRVDGHPQGALPRLVTALVRVPAIEQLTGGSGEVVVAHAPSYLGGGIEAHATGAFLTLQQPPVRLAPAAEKIGGIAKPNVDIGLLSSRAGAVPAAFGGSGVIPADVLRDIFGDAKLLGSISLARVLDDIPAFGPDDFKGLSEEKIAAILADPHAELPVPILRAADLSGTPGRELRYVWRPKLKNDIPTLDLSGAVLTLDARTVAAPDAASRSSVTGELRNFAFDFAGMVNVHIDRLTFVSRPGCKPDVSAGGLELRFRGALQFVNALREILPKDGFGKGAYVDVTPAGINTGYSLAVPSLQVGLFSLSNVVLSAALTIPFDDRPTSFRFSVSDRHHPFNLNVSLFGGGGFFSMVVRGDQLELVEGSLEFGGAASLDLGVASGGVYLMGGVYFALSTSGIRLTGYLRCGGHLSVLGIVTVSVEFHLALEYAERGRESEVKGRGTVSVSVRVAFFSKTVSLTLERRFAGSALDPSFAECLEPADWDEYCLAFAE</sequence>
<protein>
    <submittedName>
        <fullName evidence="1">Uncharacterized protein</fullName>
    </submittedName>
</protein>
<dbReference type="RefSeq" id="WP_355724067.1">
    <property type="nucleotide sequence ID" value="NZ_JBEXNP010000016.1"/>
</dbReference>
<proteinExistence type="predicted"/>
<gene>
    <name evidence="1" type="ORF">ACFYWW_32405</name>
</gene>
<dbReference type="EMBL" id="JBIAPK010000014">
    <property type="protein sequence ID" value="MFF3343347.1"/>
    <property type="molecule type" value="Genomic_DNA"/>
</dbReference>
<dbReference type="Proteomes" id="UP001601976">
    <property type="component" value="Unassembled WGS sequence"/>
</dbReference>
<organism evidence="1 2">
    <name type="scientific">Streptomyces flavidovirens</name>
    <dbReference type="NCBI Taxonomy" id="67298"/>
    <lineage>
        <taxon>Bacteria</taxon>
        <taxon>Bacillati</taxon>
        <taxon>Actinomycetota</taxon>
        <taxon>Actinomycetes</taxon>
        <taxon>Kitasatosporales</taxon>
        <taxon>Streptomycetaceae</taxon>
        <taxon>Streptomyces</taxon>
    </lineage>
</organism>
<evidence type="ECO:0000313" key="2">
    <source>
        <dbReference type="Proteomes" id="UP001601976"/>
    </source>
</evidence>